<organism evidence="6 7">
    <name type="scientific">Neoroseomonas lacus</name>
    <dbReference type="NCBI Taxonomy" id="287609"/>
    <lineage>
        <taxon>Bacteria</taxon>
        <taxon>Pseudomonadati</taxon>
        <taxon>Pseudomonadota</taxon>
        <taxon>Alphaproteobacteria</taxon>
        <taxon>Acetobacterales</taxon>
        <taxon>Acetobacteraceae</taxon>
        <taxon>Neoroseomonas</taxon>
    </lineage>
</organism>
<feature type="transmembrane region" description="Helical" evidence="4">
    <location>
        <begin position="72"/>
        <end position="91"/>
    </location>
</feature>
<evidence type="ECO:0000313" key="6">
    <source>
        <dbReference type="EMBL" id="GGJ06239.1"/>
    </source>
</evidence>
<feature type="domain" description="Major facilitator superfamily (MFS) profile" evidence="5">
    <location>
        <begin position="5"/>
        <end position="383"/>
    </location>
</feature>
<dbReference type="PANTHER" id="PTHR11360:SF303">
    <property type="entry name" value="MAJOR FACILITATOR SUPERFAMILY (MFS) PROFILE DOMAIN-CONTAINING PROTEIN"/>
    <property type="match status" value="1"/>
</dbReference>
<keyword evidence="2 4" id="KW-1133">Transmembrane helix</keyword>
<dbReference type="EMBL" id="BMKW01000002">
    <property type="protein sequence ID" value="GGJ06239.1"/>
    <property type="molecule type" value="Genomic_DNA"/>
</dbReference>
<dbReference type="PANTHER" id="PTHR11360">
    <property type="entry name" value="MONOCARBOXYLATE TRANSPORTER"/>
    <property type="match status" value="1"/>
</dbReference>
<dbReference type="InterPro" id="IPR036259">
    <property type="entry name" value="MFS_trans_sf"/>
</dbReference>
<dbReference type="Proteomes" id="UP000661507">
    <property type="component" value="Unassembled WGS sequence"/>
</dbReference>
<evidence type="ECO:0000256" key="3">
    <source>
        <dbReference type="ARBA" id="ARBA00023136"/>
    </source>
</evidence>
<dbReference type="InterPro" id="IPR050327">
    <property type="entry name" value="Proton-linked_MCT"/>
</dbReference>
<dbReference type="InterPro" id="IPR011701">
    <property type="entry name" value="MFS"/>
</dbReference>
<evidence type="ECO:0000259" key="5">
    <source>
        <dbReference type="PROSITE" id="PS50850"/>
    </source>
</evidence>
<feature type="transmembrane region" description="Helical" evidence="4">
    <location>
        <begin position="358"/>
        <end position="379"/>
    </location>
</feature>
<name>A0A917KD70_9PROT</name>
<reference evidence="6" key="2">
    <citation type="submission" date="2020-09" db="EMBL/GenBank/DDBJ databases">
        <authorList>
            <person name="Sun Q."/>
            <person name="Zhou Y."/>
        </authorList>
    </citation>
    <scope>NUCLEOTIDE SEQUENCE</scope>
    <source>
        <strain evidence="6">CGMCC 1.3617</strain>
    </source>
</reference>
<dbReference type="AlphaFoldDB" id="A0A917KD70"/>
<feature type="transmembrane region" description="Helical" evidence="4">
    <location>
        <begin position="333"/>
        <end position="352"/>
    </location>
</feature>
<proteinExistence type="predicted"/>
<dbReference type="RefSeq" id="WP_188965926.1">
    <property type="nucleotide sequence ID" value="NZ_BMKW01000002.1"/>
</dbReference>
<dbReference type="Pfam" id="PF07690">
    <property type="entry name" value="MFS_1"/>
    <property type="match status" value="1"/>
</dbReference>
<feature type="transmembrane region" description="Helical" evidence="4">
    <location>
        <begin position="296"/>
        <end position="321"/>
    </location>
</feature>
<reference evidence="6" key="1">
    <citation type="journal article" date="2014" name="Int. J. Syst. Evol. Microbiol.">
        <title>Complete genome sequence of Corynebacterium casei LMG S-19264T (=DSM 44701T), isolated from a smear-ripened cheese.</title>
        <authorList>
            <consortium name="US DOE Joint Genome Institute (JGI-PGF)"/>
            <person name="Walter F."/>
            <person name="Albersmeier A."/>
            <person name="Kalinowski J."/>
            <person name="Ruckert C."/>
        </authorList>
    </citation>
    <scope>NUCLEOTIDE SEQUENCE</scope>
    <source>
        <strain evidence="6">CGMCC 1.3617</strain>
    </source>
</reference>
<evidence type="ECO:0000256" key="2">
    <source>
        <dbReference type="ARBA" id="ARBA00022989"/>
    </source>
</evidence>
<keyword evidence="3 4" id="KW-0472">Membrane</keyword>
<evidence type="ECO:0000313" key="7">
    <source>
        <dbReference type="Proteomes" id="UP000661507"/>
    </source>
</evidence>
<comment type="caution">
    <text evidence="6">The sequence shown here is derived from an EMBL/GenBank/DDBJ whole genome shotgun (WGS) entry which is preliminary data.</text>
</comment>
<feature type="transmembrane region" description="Helical" evidence="4">
    <location>
        <begin position="243"/>
        <end position="262"/>
    </location>
</feature>
<gene>
    <name evidence="6" type="ORF">GCM10011320_11280</name>
</gene>
<feature type="transmembrane region" description="Helical" evidence="4">
    <location>
        <begin position="203"/>
        <end position="223"/>
    </location>
</feature>
<dbReference type="GO" id="GO:0008028">
    <property type="term" value="F:monocarboxylic acid transmembrane transporter activity"/>
    <property type="evidence" value="ECO:0007669"/>
    <property type="project" value="TreeGrafter"/>
</dbReference>
<keyword evidence="7" id="KW-1185">Reference proteome</keyword>
<evidence type="ECO:0000256" key="1">
    <source>
        <dbReference type="ARBA" id="ARBA00022692"/>
    </source>
</evidence>
<dbReference type="Gene3D" id="1.20.1250.20">
    <property type="entry name" value="MFS general substrate transporter like domains"/>
    <property type="match status" value="1"/>
</dbReference>
<feature type="transmembrane region" description="Helical" evidence="4">
    <location>
        <begin position="43"/>
        <end position="65"/>
    </location>
</feature>
<dbReference type="InterPro" id="IPR020846">
    <property type="entry name" value="MFS_dom"/>
</dbReference>
<feature type="transmembrane region" description="Helical" evidence="4">
    <location>
        <begin position="269"/>
        <end position="290"/>
    </location>
</feature>
<dbReference type="PROSITE" id="PS50850">
    <property type="entry name" value="MFS"/>
    <property type="match status" value="1"/>
</dbReference>
<evidence type="ECO:0000256" key="4">
    <source>
        <dbReference type="SAM" id="Phobius"/>
    </source>
</evidence>
<feature type="transmembrane region" description="Helical" evidence="4">
    <location>
        <begin position="97"/>
        <end position="117"/>
    </location>
</feature>
<protein>
    <recommendedName>
        <fullName evidence="5">Major facilitator superfamily (MFS) profile domain-containing protein</fullName>
    </recommendedName>
</protein>
<accession>A0A917KD70</accession>
<keyword evidence="1 4" id="KW-0812">Transmembrane</keyword>
<feature type="transmembrane region" description="Helical" evidence="4">
    <location>
        <begin position="129"/>
        <end position="150"/>
    </location>
</feature>
<dbReference type="SUPFAM" id="SSF103473">
    <property type="entry name" value="MFS general substrate transporter"/>
    <property type="match status" value="1"/>
</dbReference>
<feature type="transmembrane region" description="Helical" evidence="4">
    <location>
        <begin position="162"/>
        <end position="182"/>
    </location>
</feature>
<sequence length="386" mass="39393">MKGAIGFLAAVFALRAALGVLFQAPGAAGPVLVPAFGMDWTQFGTLVGLFWLPGLVIAVPLGLVAPKLGDRAVVLFGMGLLVTGGLVSAMAGSGVALLYAGRLLMGSGTVLVIVLLTKMMQDRFKGADLFPAMAIYVLGWPVGIAAAQAVLPGLSVTFGWQVPFLAGAAAMLVASISLATASRPASRAPAPVAASGRLTGREIRLMCLAGACWAMVNGTYMVLVTFAPPLLVARGLSVGEAGFATSLMSWVNLIAVPAGAMLARRPALVMPMVLVCITASAALAAALPFAGLGWAAAILAAHGLLYALPITVFSALPALAVPPERRAQGLGVYFVWFYGGCTGFPPLAGWLADRTGGATVPVIFAALLLLAAMGMFLAFRRMVARG</sequence>